<evidence type="ECO:0000313" key="2">
    <source>
        <dbReference type="Proteomes" id="UP000587524"/>
    </source>
</evidence>
<comment type="caution">
    <text evidence="1">The sequence shown here is derived from an EMBL/GenBank/DDBJ whole genome shotgun (WGS) entry which is preliminary data.</text>
</comment>
<reference evidence="1 2" key="1">
    <citation type="submission" date="2020-08" db="EMBL/GenBank/DDBJ databases">
        <title>Genomic Encyclopedia of Type Strains, Phase IV (KMG-IV): sequencing the most valuable type-strain genomes for metagenomic binning, comparative biology and taxonomic classification.</title>
        <authorList>
            <person name="Goeker M."/>
        </authorList>
    </citation>
    <scope>NUCLEOTIDE SEQUENCE [LARGE SCALE GENOMIC DNA]</scope>
    <source>
        <strain evidence="1 2">DSM 17455</strain>
    </source>
</reference>
<name>A0ABR6CC77_9HYPH</name>
<organism evidence="1 2">
    <name type="scientific">Aminobacter ciceronei</name>
    <dbReference type="NCBI Taxonomy" id="150723"/>
    <lineage>
        <taxon>Bacteria</taxon>
        <taxon>Pseudomonadati</taxon>
        <taxon>Pseudomonadota</taxon>
        <taxon>Alphaproteobacteria</taxon>
        <taxon>Hyphomicrobiales</taxon>
        <taxon>Phyllobacteriaceae</taxon>
        <taxon>Aminobacter</taxon>
    </lineage>
</organism>
<keyword evidence="2" id="KW-1185">Reference proteome</keyword>
<gene>
    <name evidence="1" type="ORF">HNQ97_004637</name>
</gene>
<protein>
    <submittedName>
        <fullName evidence="1">Uncharacterized protein</fullName>
    </submittedName>
</protein>
<proteinExistence type="predicted"/>
<dbReference type="RefSeq" id="WP_157097133.1">
    <property type="nucleotide sequence ID" value="NZ_JBHSPK010000081.1"/>
</dbReference>
<dbReference type="EMBL" id="JACJHZ010000025">
    <property type="protein sequence ID" value="MBA9022621.1"/>
    <property type="molecule type" value="Genomic_DNA"/>
</dbReference>
<evidence type="ECO:0000313" key="1">
    <source>
        <dbReference type="EMBL" id="MBA9022621.1"/>
    </source>
</evidence>
<sequence length="58" mass="6405">MSMIIRNFPISVNRDFVRSAQHQAKQRVWRFVGSPASVGQALPEQGSCLISFAQAQAS</sequence>
<dbReference type="Proteomes" id="UP000587524">
    <property type="component" value="Unassembled WGS sequence"/>
</dbReference>
<accession>A0ABR6CC77</accession>